<sequence length="208" mass="21308">MNKTFACAILRLFILTAPFGSRADCVTFKDLNAKECAGQDASCFSACVPAVQGAVSGRCILNRDTGGVICECSRADCVTFKDLNAKDCAGQDASCFSACVPAVPGAVSGRCILNIHTGGVSCECNLHDPATAPATAGTQALRHLELSQCSYGSTADCVTFIDLKAKNSAGQDASCFSACVPAVPGAVSGRCILNRDTGGVSCECEIPC</sequence>
<keyword evidence="3" id="KW-1185">Reference proteome</keyword>
<keyword evidence="1" id="KW-0732">Signal</keyword>
<evidence type="ECO:0000313" key="3">
    <source>
        <dbReference type="Proteomes" id="UP001314170"/>
    </source>
</evidence>
<proteinExistence type="predicted"/>
<evidence type="ECO:0000313" key="2">
    <source>
        <dbReference type="EMBL" id="CAK7336492.1"/>
    </source>
</evidence>
<reference evidence="2 3" key="1">
    <citation type="submission" date="2024-01" db="EMBL/GenBank/DDBJ databases">
        <authorList>
            <person name="Waweru B."/>
        </authorList>
    </citation>
    <scope>NUCLEOTIDE SEQUENCE [LARGE SCALE GENOMIC DNA]</scope>
</reference>
<dbReference type="Proteomes" id="UP001314170">
    <property type="component" value="Unassembled WGS sequence"/>
</dbReference>
<organism evidence="2 3">
    <name type="scientific">Dovyalis caffra</name>
    <dbReference type="NCBI Taxonomy" id="77055"/>
    <lineage>
        <taxon>Eukaryota</taxon>
        <taxon>Viridiplantae</taxon>
        <taxon>Streptophyta</taxon>
        <taxon>Embryophyta</taxon>
        <taxon>Tracheophyta</taxon>
        <taxon>Spermatophyta</taxon>
        <taxon>Magnoliopsida</taxon>
        <taxon>eudicotyledons</taxon>
        <taxon>Gunneridae</taxon>
        <taxon>Pentapetalae</taxon>
        <taxon>rosids</taxon>
        <taxon>fabids</taxon>
        <taxon>Malpighiales</taxon>
        <taxon>Salicaceae</taxon>
        <taxon>Flacourtieae</taxon>
        <taxon>Dovyalis</taxon>
    </lineage>
</organism>
<dbReference type="AlphaFoldDB" id="A0AAV1RM65"/>
<feature type="signal peptide" evidence="1">
    <location>
        <begin position="1"/>
        <end position="23"/>
    </location>
</feature>
<feature type="chain" id="PRO_5043449469" evidence="1">
    <location>
        <begin position="24"/>
        <end position="208"/>
    </location>
</feature>
<protein>
    <submittedName>
        <fullName evidence="2">Uncharacterized protein</fullName>
    </submittedName>
</protein>
<evidence type="ECO:0000256" key="1">
    <source>
        <dbReference type="SAM" id="SignalP"/>
    </source>
</evidence>
<dbReference type="EMBL" id="CAWUPB010000994">
    <property type="protein sequence ID" value="CAK7336492.1"/>
    <property type="molecule type" value="Genomic_DNA"/>
</dbReference>
<gene>
    <name evidence="2" type="ORF">DCAF_LOCUS11500</name>
</gene>
<accession>A0AAV1RM65</accession>
<comment type="caution">
    <text evidence="2">The sequence shown here is derived from an EMBL/GenBank/DDBJ whole genome shotgun (WGS) entry which is preliminary data.</text>
</comment>
<name>A0AAV1RM65_9ROSI</name>